<feature type="binding site" description="axial binding residue" evidence="7">
    <location>
        <position position="482"/>
    </location>
    <ligand>
        <name>heme</name>
        <dbReference type="ChEBI" id="CHEBI:30413"/>
    </ligand>
    <ligandPart>
        <name>Fe</name>
        <dbReference type="ChEBI" id="CHEBI:18248"/>
    </ligandPart>
</feature>
<evidence type="ECO:0000313" key="10">
    <source>
        <dbReference type="EnsemblPlants" id="ONIVA06G02150.1"/>
    </source>
</evidence>
<dbReference type="AlphaFoldDB" id="A0A0E0HKC4"/>
<evidence type="ECO:0000256" key="4">
    <source>
        <dbReference type="ARBA" id="ARBA00022989"/>
    </source>
</evidence>
<comment type="cofactor">
    <cofactor evidence="7">
        <name>heme</name>
        <dbReference type="ChEBI" id="CHEBI:30413"/>
    </cofactor>
</comment>
<reference evidence="10" key="1">
    <citation type="submission" date="2015-04" db="UniProtKB">
        <authorList>
            <consortium name="EnsemblPlants"/>
        </authorList>
    </citation>
    <scope>IDENTIFICATION</scope>
    <source>
        <strain evidence="10">SL10</strain>
    </source>
</reference>
<comment type="similarity">
    <text evidence="1 8">Belongs to the cytochrome P450 family.</text>
</comment>
<evidence type="ECO:0000313" key="11">
    <source>
        <dbReference type="Proteomes" id="UP000006591"/>
    </source>
</evidence>
<keyword evidence="8" id="KW-0503">Monooxygenase</keyword>
<dbReference type="InterPro" id="IPR001128">
    <property type="entry name" value="Cyt_P450"/>
</dbReference>
<keyword evidence="4 9" id="KW-1133">Transmembrane helix</keyword>
<evidence type="ECO:0000256" key="9">
    <source>
        <dbReference type="SAM" id="Phobius"/>
    </source>
</evidence>
<dbReference type="GO" id="GO:0004497">
    <property type="term" value="F:monooxygenase activity"/>
    <property type="evidence" value="ECO:0007669"/>
    <property type="project" value="UniProtKB-KW"/>
</dbReference>
<dbReference type="PRINTS" id="PR00463">
    <property type="entry name" value="EP450I"/>
</dbReference>
<dbReference type="Gene3D" id="1.10.630.10">
    <property type="entry name" value="Cytochrome P450"/>
    <property type="match status" value="1"/>
</dbReference>
<dbReference type="GO" id="GO:0020037">
    <property type="term" value="F:heme binding"/>
    <property type="evidence" value="ECO:0007669"/>
    <property type="project" value="InterPro"/>
</dbReference>
<dbReference type="InterPro" id="IPR036396">
    <property type="entry name" value="Cyt_P450_sf"/>
</dbReference>
<evidence type="ECO:0000256" key="1">
    <source>
        <dbReference type="ARBA" id="ARBA00010617"/>
    </source>
</evidence>
<dbReference type="PANTHER" id="PTHR24296">
    <property type="entry name" value="CYTOCHROME P450"/>
    <property type="match status" value="1"/>
</dbReference>
<accession>A0A0E0HKC4</accession>
<evidence type="ECO:0000256" key="2">
    <source>
        <dbReference type="ARBA" id="ARBA00022692"/>
    </source>
</evidence>
<evidence type="ECO:0000256" key="5">
    <source>
        <dbReference type="ARBA" id="ARBA00023002"/>
    </source>
</evidence>
<dbReference type="eggNOG" id="KOG0157">
    <property type="taxonomic scope" value="Eukaryota"/>
</dbReference>
<evidence type="ECO:0008006" key="12">
    <source>
        <dbReference type="Google" id="ProtNLM"/>
    </source>
</evidence>
<dbReference type="Gramene" id="ONIVA06G02150.1">
    <property type="protein sequence ID" value="ONIVA06G02150.1"/>
    <property type="gene ID" value="ONIVA06G02150"/>
</dbReference>
<dbReference type="CDD" id="cd11064">
    <property type="entry name" value="CYP86A"/>
    <property type="match status" value="1"/>
</dbReference>
<dbReference type="GO" id="GO:0005506">
    <property type="term" value="F:iron ion binding"/>
    <property type="evidence" value="ECO:0007669"/>
    <property type="project" value="InterPro"/>
</dbReference>
<evidence type="ECO:0000256" key="6">
    <source>
        <dbReference type="ARBA" id="ARBA00023004"/>
    </source>
</evidence>
<sequence length="539" mass="61576">MSRKDCRCSSMLPLLPLLLTSLAASAAVCLASALAIALLSIALYIIGVVASFAVLCAKEFAERAHDRPPLVGTVFRQLKNFDRMFDEHVNYATAHRTSRIVYPGHCEVFTSDPAVVEHVLKNSFSKYSKGDFLTTAMKDLFGDGIFATDGDMWRHQRKLASYEFSTKVLRDFSSDTFRRNAAKLAEKISCAAANRISINIQDLLMRATMDSIFKVGFGFELNTLSGSDESGIQFSKAFDEANSLVYYRFVDIMWKLKRYLNIGSEAKLKRNIQIIDSFVMKLIHQKREQMKIAADYKTKEDILSRFVLASEQDPGTMDDRYLRDIVLNFLIAGKDTTGNTLTWFFYLLCKNPIVQDKVALEIREFVEWSKEDNTIESFTKRLDEGAISKMHYLQATISETLRLYPAVPVDAKMADEDDVLPNGYRVVKGDGINYMIYAMGRMTYLWGEDAQEFRPERWLVNGVYQQESPFKFVSFNAGPRICLGKEFAHRQMKIMAATLIHFFKFRLEDESKEPIYKTMFTLHIDNGLRLLANLREISP</sequence>
<dbReference type="InterPro" id="IPR017972">
    <property type="entry name" value="Cyt_P450_CS"/>
</dbReference>
<dbReference type="Proteomes" id="UP000006591">
    <property type="component" value="Chromosome 6"/>
</dbReference>
<feature type="transmembrane region" description="Helical" evidence="9">
    <location>
        <begin position="36"/>
        <end position="57"/>
    </location>
</feature>
<dbReference type="InterPro" id="IPR002401">
    <property type="entry name" value="Cyt_P450_E_grp-I"/>
</dbReference>
<name>A0A0E0HKC4_ORYNI</name>
<evidence type="ECO:0000256" key="3">
    <source>
        <dbReference type="ARBA" id="ARBA00022723"/>
    </source>
</evidence>
<dbReference type="GO" id="GO:0006629">
    <property type="term" value="P:lipid metabolic process"/>
    <property type="evidence" value="ECO:0007669"/>
    <property type="project" value="UniProtKB-ARBA"/>
</dbReference>
<reference evidence="10" key="2">
    <citation type="submission" date="2018-04" db="EMBL/GenBank/DDBJ databases">
        <title>OnivRS2 (Oryza nivara Reference Sequence Version 2).</title>
        <authorList>
            <person name="Zhang J."/>
            <person name="Kudrna D."/>
            <person name="Lee S."/>
            <person name="Talag J."/>
            <person name="Rajasekar S."/>
            <person name="Welchert J."/>
            <person name="Hsing Y.-I."/>
            <person name="Wing R.A."/>
        </authorList>
    </citation>
    <scope>NUCLEOTIDE SEQUENCE [LARGE SCALE GENOMIC DNA]</scope>
    <source>
        <strain evidence="10">SL10</strain>
    </source>
</reference>
<dbReference type="PROSITE" id="PS00086">
    <property type="entry name" value="CYTOCHROME_P450"/>
    <property type="match status" value="1"/>
</dbReference>
<keyword evidence="11" id="KW-1185">Reference proteome</keyword>
<dbReference type="STRING" id="4536.A0A0E0HKC4"/>
<keyword evidence="2 9" id="KW-0812">Transmembrane</keyword>
<dbReference type="Pfam" id="PF00067">
    <property type="entry name" value="p450"/>
    <property type="match status" value="1"/>
</dbReference>
<proteinExistence type="inferred from homology"/>
<keyword evidence="3 7" id="KW-0479">Metal-binding</keyword>
<dbReference type="EnsemblPlants" id="ONIVA06G02150.1">
    <property type="protein sequence ID" value="ONIVA06G02150.1"/>
    <property type="gene ID" value="ONIVA06G02150"/>
</dbReference>
<dbReference type="SUPFAM" id="SSF48264">
    <property type="entry name" value="Cytochrome P450"/>
    <property type="match status" value="1"/>
</dbReference>
<keyword evidence="9" id="KW-0472">Membrane</keyword>
<protein>
    <recommendedName>
        <fullName evidence="12">Cytochrome P450</fullName>
    </recommendedName>
</protein>
<evidence type="ECO:0000256" key="7">
    <source>
        <dbReference type="PIRSR" id="PIRSR602401-1"/>
    </source>
</evidence>
<keyword evidence="7 8" id="KW-0349">Heme</keyword>
<dbReference type="OMA" id="YVNNCVL"/>
<evidence type="ECO:0000256" key="8">
    <source>
        <dbReference type="RuleBase" id="RU000461"/>
    </source>
</evidence>
<dbReference type="GO" id="GO:0016705">
    <property type="term" value="F:oxidoreductase activity, acting on paired donors, with incorporation or reduction of molecular oxygen"/>
    <property type="evidence" value="ECO:0007669"/>
    <property type="project" value="InterPro"/>
</dbReference>
<keyword evidence="6 7" id="KW-0408">Iron</keyword>
<dbReference type="PRINTS" id="PR00385">
    <property type="entry name" value="P450"/>
</dbReference>
<organism evidence="10">
    <name type="scientific">Oryza nivara</name>
    <name type="common">Indian wild rice</name>
    <name type="synonym">Oryza sativa f. spontanea</name>
    <dbReference type="NCBI Taxonomy" id="4536"/>
    <lineage>
        <taxon>Eukaryota</taxon>
        <taxon>Viridiplantae</taxon>
        <taxon>Streptophyta</taxon>
        <taxon>Embryophyta</taxon>
        <taxon>Tracheophyta</taxon>
        <taxon>Spermatophyta</taxon>
        <taxon>Magnoliopsida</taxon>
        <taxon>Liliopsida</taxon>
        <taxon>Poales</taxon>
        <taxon>Poaceae</taxon>
        <taxon>BOP clade</taxon>
        <taxon>Oryzoideae</taxon>
        <taxon>Oryzeae</taxon>
        <taxon>Oryzinae</taxon>
        <taxon>Oryza</taxon>
    </lineage>
</organism>
<keyword evidence="5 8" id="KW-0560">Oxidoreductase</keyword>